<dbReference type="Proteomes" id="UP000074914">
    <property type="component" value="Chromosome"/>
</dbReference>
<evidence type="ECO:0000313" key="2">
    <source>
        <dbReference type="EMBL" id="AMP13366.1"/>
    </source>
</evidence>
<proteinExistence type="predicted"/>
<dbReference type="EMBL" id="CP013236">
    <property type="protein sequence ID" value="AMP13366.1"/>
    <property type="molecule type" value="Genomic_DNA"/>
</dbReference>
<evidence type="ECO:0000313" key="3">
    <source>
        <dbReference type="Proteomes" id="UP000074914"/>
    </source>
</evidence>
<organism evidence="2 3">
    <name type="scientific">Collimonas pratensis</name>
    <dbReference type="NCBI Taxonomy" id="279113"/>
    <lineage>
        <taxon>Bacteria</taxon>
        <taxon>Pseudomonadati</taxon>
        <taxon>Pseudomonadota</taxon>
        <taxon>Betaproteobacteria</taxon>
        <taxon>Burkholderiales</taxon>
        <taxon>Oxalobacteraceae</taxon>
        <taxon>Collimonas</taxon>
    </lineage>
</organism>
<dbReference type="Pfam" id="PF13503">
    <property type="entry name" value="DUF4123"/>
    <property type="match status" value="1"/>
</dbReference>
<evidence type="ECO:0000259" key="1">
    <source>
        <dbReference type="Pfam" id="PF13503"/>
    </source>
</evidence>
<accession>A0ABN4M564</accession>
<feature type="domain" description="DUF4123" evidence="1">
    <location>
        <begin position="2"/>
        <end position="96"/>
    </location>
</feature>
<protein>
    <recommendedName>
        <fullName evidence="1">DUF4123 domain-containing protein</fullName>
    </recommendedName>
</protein>
<dbReference type="InterPro" id="IPR025391">
    <property type="entry name" value="DUF4123"/>
</dbReference>
<keyword evidence="3" id="KW-1185">Reference proteome</keyword>
<reference evidence="2 3" key="1">
    <citation type="submission" date="2015-11" db="EMBL/GenBank/DDBJ databases">
        <title>Exploring the genomic traits of fungus-feeding bacterial genus Collimonas.</title>
        <authorList>
            <person name="Song C."/>
            <person name="Schmidt R."/>
            <person name="de Jager V."/>
            <person name="Krzyzanowska D."/>
            <person name="Jongedijk E."/>
            <person name="Cankar K."/>
            <person name="Beekwilder J."/>
            <person name="van Veen A."/>
            <person name="de Boer W."/>
            <person name="van Veen J.A."/>
            <person name="Garbeva P."/>
        </authorList>
    </citation>
    <scope>NUCLEOTIDE SEQUENCE [LARGE SCALE GENOMIC DNA]</scope>
    <source>
        <strain evidence="2 3">Ter291</strain>
    </source>
</reference>
<gene>
    <name evidence="2" type="ORF">CPter291_1089</name>
</gene>
<name>A0ABN4M564_9BURK</name>
<sequence length="227" mass="25603">MPGEERRLAGPILIDMTLLGAADAAAQSAVAEVMKAFPGKLHCSTLQSDADLISLANHLQRFTCFYDENFLLLGFRFADTRILMHLPSVLTPQQWGEMTSLVGRWVFLDRRGEEVVLALPDGRENLTPENKQFKLSSEQLEVLIDAAEPDLLLDRVKHGPQETKNHLYDDWQLARDCVSVWQQSGSGNREVLLQFARKVFNSNGQALQKRDWISFLARAKPQDVLNS</sequence>